<keyword evidence="1" id="KW-1133">Transmembrane helix</keyword>
<name>A0A1G2QYU5_9BACT</name>
<proteinExistence type="predicted"/>
<evidence type="ECO:0008006" key="4">
    <source>
        <dbReference type="Google" id="ProtNLM"/>
    </source>
</evidence>
<dbReference type="AlphaFoldDB" id="A0A1G2QYU5"/>
<comment type="caution">
    <text evidence="2">The sequence shown here is derived from an EMBL/GenBank/DDBJ whole genome shotgun (WGS) entry which is preliminary data.</text>
</comment>
<accession>A0A1G2QYU5</accession>
<keyword evidence="1" id="KW-0472">Membrane</keyword>
<organism evidence="2 3">
    <name type="scientific">Candidatus Wildermuthbacteria bacterium RIFCSPHIGHO2_02_FULL_45_25</name>
    <dbReference type="NCBI Taxonomy" id="1802450"/>
    <lineage>
        <taxon>Bacteria</taxon>
        <taxon>Candidatus Wildermuthiibacteriota</taxon>
    </lineage>
</organism>
<protein>
    <recommendedName>
        <fullName evidence="4">Type II secretion system protein GspG C-terminal domain-containing protein</fullName>
    </recommendedName>
</protein>
<evidence type="ECO:0000313" key="3">
    <source>
        <dbReference type="Proteomes" id="UP000178092"/>
    </source>
</evidence>
<evidence type="ECO:0000256" key="1">
    <source>
        <dbReference type="SAM" id="Phobius"/>
    </source>
</evidence>
<dbReference type="EMBL" id="MHTV01000043">
    <property type="protein sequence ID" value="OHA65627.1"/>
    <property type="molecule type" value="Genomic_DNA"/>
</dbReference>
<keyword evidence="1" id="KW-0812">Transmembrane</keyword>
<feature type="transmembrane region" description="Helical" evidence="1">
    <location>
        <begin position="6"/>
        <end position="26"/>
    </location>
</feature>
<dbReference type="Proteomes" id="UP000178092">
    <property type="component" value="Unassembled WGS sequence"/>
</dbReference>
<evidence type="ECO:0000313" key="2">
    <source>
        <dbReference type="EMBL" id="OHA65627.1"/>
    </source>
</evidence>
<sequence length="146" mass="16827">MTKSKIFALGISITFLAAIIYGFILLGSPSTQRAMRLDQQRVSNLQNILYAVDSYWDRNGTLPQSLNDLQGTGYWVESVTDPATSQPYEYRILSEKEYELCAVFQSRSEEQQSEYPRAFSERIWDHQEGRQCFQIEAQKLTQVKGI</sequence>
<gene>
    <name evidence="2" type="ORF">A3C04_01500</name>
</gene>
<reference evidence="2 3" key="1">
    <citation type="journal article" date="2016" name="Nat. Commun.">
        <title>Thousands of microbial genomes shed light on interconnected biogeochemical processes in an aquifer system.</title>
        <authorList>
            <person name="Anantharaman K."/>
            <person name="Brown C.T."/>
            <person name="Hug L.A."/>
            <person name="Sharon I."/>
            <person name="Castelle C.J."/>
            <person name="Probst A.J."/>
            <person name="Thomas B.C."/>
            <person name="Singh A."/>
            <person name="Wilkins M.J."/>
            <person name="Karaoz U."/>
            <person name="Brodie E.L."/>
            <person name="Williams K.H."/>
            <person name="Hubbard S.S."/>
            <person name="Banfield J.F."/>
        </authorList>
    </citation>
    <scope>NUCLEOTIDE SEQUENCE [LARGE SCALE GENOMIC DNA]</scope>
</reference>